<evidence type="ECO:0000313" key="4">
    <source>
        <dbReference type="EMBL" id="VFT93595.1"/>
    </source>
</evidence>
<dbReference type="GO" id="GO:0046512">
    <property type="term" value="P:sphingosine biosynthetic process"/>
    <property type="evidence" value="ECO:0007669"/>
    <property type="project" value="TreeGrafter"/>
</dbReference>
<dbReference type="InterPro" id="IPR016064">
    <property type="entry name" value="NAD/diacylglycerol_kinase_sf"/>
</dbReference>
<dbReference type="Gene3D" id="2.60.200.40">
    <property type="match status" value="1"/>
</dbReference>
<accession>A0A485L9G9</accession>
<evidence type="ECO:0000313" key="3">
    <source>
        <dbReference type="EMBL" id="KAF0692029.1"/>
    </source>
</evidence>
<reference evidence="4 5" key="1">
    <citation type="submission" date="2019-03" db="EMBL/GenBank/DDBJ databases">
        <authorList>
            <person name="Gaulin E."/>
            <person name="Dumas B."/>
        </authorList>
    </citation>
    <scope>NUCLEOTIDE SEQUENCE [LARGE SCALE GENOMIC DNA]</scope>
    <source>
        <strain evidence="4">CBS 568.67</strain>
    </source>
</reference>
<feature type="region of interest" description="Disordered" evidence="1">
    <location>
        <begin position="97"/>
        <end position="128"/>
    </location>
</feature>
<dbReference type="InterPro" id="IPR017438">
    <property type="entry name" value="ATP-NAD_kinase_N"/>
</dbReference>
<dbReference type="InterPro" id="IPR050187">
    <property type="entry name" value="Lipid_Phosphate_FormReg"/>
</dbReference>
<sequence length="769" mass="84464">MRVQETVAAAPSTAPFRKPPAAATLRQNDSPATDGCDVKRASHETAATTEEDDDHNELRANGDTMSNNREGPETASAPCTPQHHTEDIVNRDIDSQQIASSSPPQQVQNENNCITFPSHPTEASTSNEKDMPACKYISQDYTHDTDGAVDHSMPLAESVQGSNAPTNVQAIEEDDAPRPSIEMEIARAVAGAMDDKSVSKKEPESPPSDGSLTDSRKISTPTLDDPDLLSRIQLPWSTAASPTHLECKQTTAIEAIEANQMRLADTFSTRARDCVREMYAFSIGPFPGAIEAPLVRILPLYRGHVHAKLSAHGLYWYKLSNPDPSTPPLGGIASADMLGATLRSHKPREFVVHYMLPGRGIHEKALCRQYKTARFRAESDGAAAQWVASIQRAVKWLARVPLEAKRRCKVIVNPHAGRRKAPWTWNKWQPFIALAEIECDVVETTHAHHAFEIAQALSPDARYECVVFVGGDGTVNEFLNGLLSRPDAEWRYLITTTPFALISTGTDNALSIGIGVPTHAASIYAIVTRKIRPLDAIAVQVSPEKTIYSYCGTSFGMPADIAKESERYRWLGTWRYAYLKAKYVLRPTRHMYRLHYVEPSATAAPLKTFYELQDDATARDQHVVEQRSVYSLSPEKDKSWAGTLGRPEKAHHTDEGNFLAVGAVNVYFDAKYSHPSDGLMDLMAVRRAALTKLLGLGWRVGVCGHREDPLLIYRKVEALDVLLSPGDGDGPVEGGATSEWMNVDGEAVAARGLIRMHVVPGLLSVLSEK</sequence>
<dbReference type="AlphaFoldDB" id="A0A485L9G9"/>
<dbReference type="Proteomes" id="UP000332933">
    <property type="component" value="Unassembled WGS sequence"/>
</dbReference>
<feature type="compositionally biased region" description="Low complexity" evidence="1">
    <location>
        <begin position="97"/>
        <end position="106"/>
    </location>
</feature>
<dbReference type="Gene3D" id="3.40.50.10330">
    <property type="entry name" value="Probable inorganic polyphosphate/atp-NAD kinase, domain 1"/>
    <property type="match status" value="1"/>
</dbReference>
<dbReference type="InterPro" id="IPR001206">
    <property type="entry name" value="Diacylglycerol_kinase_cat_dom"/>
</dbReference>
<dbReference type="PANTHER" id="PTHR12358:SF31">
    <property type="entry name" value="ACYLGLYCEROL KINASE, MITOCHONDRIAL"/>
    <property type="match status" value="1"/>
</dbReference>
<proteinExistence type="predicted"/>
<dbReference type="Pfam" id="PF00781">
    <property type="entry name" value="DAGK_cat"/>
    <property type="match status" value="1"/>
</dbReference>
<dbReference type="PANTHER" id="PTHR12358">
    <property type="entry name" value="SPHINGOSINE KINASE"/>
    <property type="match status" value="1"/>
</dbReference>
<reference evidence="3" key="2">
    <citation type="submission" date="2019-06" db="EMBL/GenBank/DDBJ databases">
        <title>Genomics analysis of Aphanomyces spp. identifies a new class of oomycete effector associated with host adaptation.</title>
        <authorList>
            <person name="Gaulin E."/>
        </authorList>
    </citation>
    <scope>NUCLEOTIDE SEQUENCE</scope>
    <source>
        <strain evidence="3">CBS 578.67</strain>
    </source>
</reference>
<dbReference type="OrthoDB" id="3853857at2759"/>
<keyword evidence="5" id="KW-1185">Reference proteome</keyword>
<feature type="region of interest" description="Disordered" evidence="1">
    <location>
        <begin position="1"/>
        <end position="83"/>
    </location>
</feature>
<evidence type="ECO:0000256" key="1">
    <source>
        <dbReference type="SAM" id="MobiDB-lite"/>
    </source>
</evidence>
<gene>
    <name evidence="4" type="primary">Aste57867_16831</name>
    <name evidence="3" type="ORF">As57867_016773</name>
    <name evidence="4" type="ORF">ASTE57867_16831</name>
</gene>
<name>A0A485L9G9_9STRA</name>
<dbReference type="EMBL" id="VJMH01005993">
    <property type="protein sequence ID" value="KAF0692029.1"/>
    <property type="molecule type" value="Genomic_DNA"/>
</dbReference>
<feature type="region of interest" description="Disordered" evidence="1">
    <location>
        <begin position="191"/>
        <end position="226"/>
    </location>
</feature>
<dbReference type="GO" id="GO:0016773">
    <property type="term" value="F:phosphotransferase activity, alcohol group as acceptor"/>
    <property type="evidence" value="ECO:0007669"/>
    <property type="project" value="UniProtKB-ARBA"/>
</dbReference>
<evidence type="ECO:0000259" key="2">
    <source>
        <dbReference type="PROSITE" id="PS50146"/>
    </source>
</evidence>
<feature type="compositionally biased region" description="Polar residues" evidence="1">
    <location>
        <begin position="210"/>
        <end position="222"/>
    </location>
</feature>
<organism evidence="4 5">
    <name type="scientific">Aphanomyces stellatus</name>
    <dbReference type="NCBI Taxonomy" id="120398"/>
    <lineage>
        <taxon>Eukaryota</taxon>
        <taxon>Sar</taxon>
        <taxon>Stramenopiles</taxon>
        <taxon>Oomycota</taxon>
        <taxon>Saprolegniomycetes</taxon>
        <taxon>Saprolegniales</taxon>
        <taxon>Verrucalvaceae</taxon>
        <taxon>Aphanomyces</taxon>
    </lineage>
</organism>
<feature type="domain" description="DAGKc" evidence="2">
    <location>
        <begin position="403"/>
        <end position="543"/>
    </location>
</feature>
<dbReference type="GO" id="GO:0016020">
    <property type="term" value="C:membrane"/>
    <property type="evidence" value="ECO:0007669"/>
    <property type="project" value="TreeGrafter"/>
</dbReference>
<dbReference type="SUPFAM" id="SSF111331">
    <property type="entry name" value="NAD kinase/diacylglycerol kinase-like"/>
    <property type="match status" value="1"/>
</dbReference>
<protein>
    <submittedName>
        <fullName evidence="4">Aste57867_16831 protein</fullName>
    </submittedName>
</protein>
<dbReference type="EMBL" id="CAADRA010006014">
    <property type="protein sequence ID" value="VFT93595.1"/>
    <property type="molecule type" value="Genomic_DNA"/>
</dbReference>
<evidence type="ECO:0000313" key="5">
    <source>
        <dbReference type="Proteomes" id="UP000332933"/>
    </source>
</evidence>
<feature type="compositionally biased region" description="Basic and acidic residues" evidence="1">
    <location>
        <begin position="193"/>
        <end position="204"/>
    </location>
</feature>
<dbReference type="GO" id="GO:0005737">
    <property type="term" value="C:cytoplasm"/>
    <property type="evidence" value="ECO:0007669"/>
    <property type="project" value="TreeGrafter"/>
</dbReference>
<dbReference type="PROSITE" id="PS50146">
    <property type="entry name" value="DAGK"/>
    <property type="match status" value="1"/>
</dbReference>
<dbReference type="GO" id="GO:0001727">
    <property type="term" value="F:lipid kinase activity"/>
    <property type="evidence" value="ECO:0007669"/>
    <property type="project" value="UniProtKB-ARBA"/>
</dbReference>